<dbReference type="Proteomes" id="UP000053989">
    <property type="component" value="Unassembled WGS sequence"/>
</dbReference>
<dbReference type="HOGENOM" id="CLU_1409574_0_0_1"/>
<keyword evidence="4" id="KW-1185">Reference proteome</keyword>
<reference evidence="3 4" key="1">
    <citation type="submission" date="2014-04" db="EMBL/GenBank/DDBJ databases">
        <authorList>
            <consortium name="DOE Joint Genome Institute"/>
            <person name="Kuo A."/>
            <person name="Kohler A."/>
            <person name="Nagy L.G."/>
            <person name="Floudas D."/>
            <person name="Copeland A."/>
            <person name="Barry K.W."/>
            <person name="Cichocki N."/>
            <person name="Veneault-Fourrey C."/>
            <person name="LaButti K."/>
            <person name="Lindquist E.A."/>
            <person name="Lipzen A."/>
            <person name="Lundell T."/>
            <person name="Morin E."/>
            <person name="Murat C."/>
            <person name="Sun H."/>
            <person name="Tunlid A."/>
            <person name="Henrissat B."/>
            <person name="Grigoriev I.V."/>
            <person name="Hibbett D.S."/>
            <person name="Martin F."/>
            <person name="Nordberg H.P."/>
            <person name="Cantor M.N."/>
            <person name="Hua S.X."/>
        </authorList>
    </citation>
    <scope>NUCLEOTIDE SEQUENCE [LARGE SCALE GENOMIC DNA]</scope>
    <source>
        <strain evidence="3 4">Foug A</strain>
    </source>
</reference>
<gene>
    <name evidence="3" type="ORF">SCLCIDRAFT_1068235</name>
</gene>
<feature type="region of interest" description="Disordered" evidence="1">
    <location>
        <begin position="131"/>
        <end position="158"/>
    </location>
</feature>
<name>A0A0C3A266_9AGAM</name>
<reference evidence="4" key="2">
    <citation type="submission" date="2015-01" db="EMBL/GenBank/DDBJ databases">
        <title>Evolutionary Origins and Diversification of the Mycorrhizal Mutualists.</title>
        <authorList>
            <consortium name="DOE Joint Genome Institute"/>
            <consortium name="Mycorrhizal Genomics Consortium"/>
            <person name="Kohler A."/>
            <person name="Kuo A."/>
            <person name="Nagy L.G."/>
            <person name="Floudas D."/>
            <person name="Copeland A."/>
            <person name="Barry K.W."/>
            <person name="Cichocki N."/>
            <person name="Veneault-Fourrey C."/>
            <person name="LaButti K."/>
            <person name="Lindquist E.A."/>
            <person name="Lipzen A."/>
            <person name="Lundell T."/>
            <person name="Morin E."/>
            <person name="Murat C."/>
            <person name="Riley R."/>
            <person name="Ohm R."/>
            <person name="Sun H."/>
            <person name="Tunlid A."/>
            <person name="Henrissat B."/>
            <person name="Grigoriev I.V."/>
            <person name="Hibbett D.S."/>
            <person name="Martin F."/>
        </authorList>
    </citation>
    <scope>NUCLEOTIDE SEQUENCE [LARGE SCALE GENOMIC DNA]</scope>
    <source>
        <strain evidence="4">Foug A</strain>
    </source>
</reference>
<keyword evidence="2" id="KW-0472">Membrane</keyword>
<feature type="transmembrane region" description="Helical" evidence="2">
    <location>
        <begin position="50"/>
        <end position="77"/>
    </location>
</feature>
<dbReference type="InParanoid" id="A0A0C3A266"/>
<keyword evidence="2" id="KW-1133">Transmembrane helix</keyword>
<dbReference type="AlphaFoldDB" id="A0A0C3A266"/>
<feature type="compositionally biased region" description="Basic and acidic residues" evidence="1">
    <location>
        <begin position="145"/>
        <end position="154"/>
    </location>
</feature>
<evidence type="ECO:0000256" key="1">
    <source>
        <dbReference type="SAM" id="MobiDB-lite"/>
    </source>
</evidence>
<dbReference type="EMBL" id="KN822011">
    <property type="protein sequence ID" value="KIM67758.1"/>
    <property type="molecule type" value="Genomic_DNA"/>
</dbReference>
<proteinExistence type="predicted"/>
<sequence>MTHLRAAQAMTDRLARRDVSSTLESPRVSIHCFRSLFLRMVCQASCSSSLFYFFLLFFCLLLVSFGPTAVFFALCAMARRHWMQSRRASATSVNARHLAISDNPTPASSSHSLTAFTPRILVFTAICNSESSHSHSASPTQAKWRRAEDQRCDADPPPNNQLYDMSRLAYIHLPIHRALLLHTTSSLHTKSRM</sequence>
<keyword evidence="2" id="KW-0812">Transmembrane</keyword>
<evidence type="ECO:0000313" key="4">
    <source>
        <dbReference type="Proteomes" id="UP000053989"/>
    </source>
</evidence>
<accession>A0A0C3A266</accession>
<organism evidence="3 4">
    <name type="scientific">Scleroderma citrinum Foug A</name>
    <dbReference type="NCBI Taxonomy" id="1036808"/>
    <lineage>
        <taxon>Eukaryota</taxon>
        <taxon>Fungi</taxon>
        <taxon>Dikarya</taxon>
        <taxon>Basidiomycota</taxon>
        <taxon>Agaricomycotina</taxon>
        <taxon>Agaricomycetes</taxon>
        <taxon>Agaricomycetidae</taxon>
        <taxon>Boletales</taxon>
        <taxon>Sclerodermatineae</taxon>
        <taxon>Sclerodermataceae</taxon>
        <taxon>Scleroderma</taxon>
    </lineage>
</organism>
<evidence type="ECO:0000313" key="3">
    <source>
        <dbReference type="EMBL" id="KIM67758.1"/>
    </source>
</evidence>
<evidence type="ECO:0000256" key="2">
    <source>
        <dbReference type="SAM" id="Phobius"/>
    </source>
</evidence>
<protein>
    <submittedName>
        <fullName evidence="3">Uncharacterized protein</fullName>
    </submittedName>
</protein>